<name>A0A1G7U7H0_9PSED</name>
<reference evidence="2" key="1">
    <citation type="submission" date="2016-10" db="EMBL/GenBank/DDBJ databases">
        <authorList>
            <person name="Varghese N."/>
            <person name="Submissions S."/>
        </authorList>
    </citation>
    <scope>NUCLEOTIDE SEQUENCE [LARGE SCALE GENOMIC DNA]</scope>
    <source>
        <strain evidence="2">ATCC 700689</strain>
    </source>
</reference>
<evidence type="ECO:0000313" key="1">
    <source>
        <dbReference type="EMBL" id="SDG42710.1"/>
    </source>
</evidence>
<sequence>MYAKMDTFRPSSAASFDQPCKVTIDIEFITVSYDDAGQTWQYRGQAKGLGHYELQAEGFDGRATLHRFEGSNVLEGTWVEDGVRGMWRIVCQPIDSSFVPT</sequence>
<dbReference type="AlphaFoldDB" id="A0A1G7U7H0"/>
<dbReference type="EMBL" id="FNCO01000002">
    <property type="protein sequence ID" value="SDG42710.1"/>
    <property type="molecule type" value="Genomic_DNA"/>
</dbReference>
<dbReference type="Proteomes" id="UP000182894">
    <property type="component" value="Unassembled WGS sequence"/>
</dbReference>
<accession>A0A1G7U7H0</accession>
<dbReference type="STRING" id="89065.SAMN05216605_10257"/>
<proteinExistence type="predicted"/>
<dbReference type="RefSeq" id="WP_003256906.1">
    <property type="nucleotide sequence ID" value="NZ_FNCO01000002.1"/>
</dbReference>
<organism evidence="1 2">
    <name type="scientific">Pseudomonas abietaniphila</name>
    <dbReference type="NCBI Taxonomy" id="89065"/>
    <lineage>
        <taxon>Bacteria</taxon>
        <taxon>Pseudomonadati</taxon>
        <taxon>Pseudomonadota</taxon>
        <taxon>Gammaproteobacteria</taxon>
        <taxon>Pseudomonadales</taxon>
        <taxon>Pseudomonadaceae</taxon>
        <taxon>Pseudomonas</taxon>
    </lineage>
</organism>
<evidence type="ECO:0000313" key="2">
    <source>
        <dbReference type="Proteomes" id="UP000182894"/>
    </source>
</evidence>
<dbReference type="OrthoDB" id="6884592at2"/>
<keyword evidence="2" id="KW-1185">Reference proteome</keyword>
<gene>
    <name evidence="1" type="ORF">SAMN05216605_10257</name>
</gene>
<protein>
    <submittedName>
        <fullName evidence="1">Uncharacterized protein</fullName>
    </submittedName>
</protein>